<name>A0A8S1CBD4_9INSE</name>
<evidence type="ECO:0000256" key="1">
    <source>
        <dbReference type="ARBA" id="ARBA00004613"/>
    </source>
</evidence>
<dbReference type="PROSITE" id="PS50276">
    <property type="entry name" value="PANCREATIC_HORMONE_2"/>
    <property type="match status" value="1"/>
</dbReference>
<dbReference type="Pfam" id="PF00159">
    <property type="entry name" value="Hormone_3"/>
    <property type="match status" value="1"/>
</dbReference>
<dbReference type="SMART" id="SM00309">
    <property type="entry name" value="PAH"/>
    <property type="match status" value="1"/>
</dbReference>
<feature type="signal peptide" evidence="6">
    <location>
        <begin position="1"/>
        <end position="21"/>
    </location>
</feature>
<dbReference type="EMBL" id="CADEPI010000024">
    <property type="protein sequence ID" value="CAB3366204.1"/>
    <property type="molecule type" value="Genomic_DNA"/>
</dbReference>
<gene>
    <name evidence="7" type="ORF">CLODIP_2_CD01468</name>
</gene>
<organism evidence="7 8">
    <name type="scientific">Cloeon dipterum</name>
    <dbReference type="NCBI Taxonomy" id="197152"/>
    <lineage>
        <taxon>Eukaryota</taxon>
        <taxon>Metazoa</taxon>
        <taxon>Ecdysozoa</taxon>
        <taxon>Arthropoda</taxon>
        <taxon>Hexapoda</taxon>
        <taxon>Insecta</taxon>
        <taxon>Pterygota</taxon>
        <taxon>Palaeoptera</taxon>
        <taxon>Ephemeroptera</taxon>
        <taxon>Pisciforma</taxon>
        <taxon>Baetidae</taxon>
        <taxon>Cloeon</taxon>
    </lineage>
</organism>
<sequence length="131" mass="14864">MHTAATLLLFLMMGMIAPFSCKHEDELPSSFGKDSDGKYAAVYIDRPDRPRHFVTADELKLYLDQLRTYYAMAGRPRFGKRDPILAVQQHHTLSAGKSRELHHVTLPEDDYGDSVGQPFYRTDFADGNDEA</sequence>
<evidence type="ECO:0000256" key="5">
    <source>
        <dbReference type="SAM" id="MobiDB-lite"/>
    </source>
</evidence>
<protein>
    <submittedName>
        <fullName evidence="7">Uncharacterized protein</fullName>
    </submittedName>
</protein>
<dbReference type="OrthoDB" id="9972427at2759"/>
<comment type="similarity">
    <text evidence="2 4">Belongs to the NPY family.</text>
</comment>
<accession>A0A8S1CBD4</accession>
<comment type="subcellular location">
    <subcellularLocation>
        <location evidence="1">Secreted</location>
    </subcellularLocation>
</comment>
<dbReference type="InterPro" id="IPR001955">
    <property type="entry name" value="Pancreatic_hormone-like"/>
</dbReference>
<evidence type="ECO:0000256" key="6">
    <source>
        <dbReference type="SAM" id="SignalP"/>
    </source>
</evidence>
<feature type="region of interest" description="Disordered" evidence="5">
    <location>
        <begin position="108"/>
        <end position="131"/>
    </location>
</feature>
<evidence type="ECO:0000256" key="4">
    <source>
        <dbReference type="RuleBase" id="RU000656"/>
    </source>
</evidence>
<reference evidence="7 8" key="1">
    <citation type="submission" date="2020-04" db="EMBL/GenBank/DDBJ databases">
        <authorList>
            <person name="Alioto T."/>
            <person name="Alioto T."/>
            <person name="Gomez Garrido J."/>
        </authorList>
    </citation>
    <scope>NUCLEOTIDE SEQUENCE [LARGE SCALE GENOMIC DNA]</scope>
</reference>
<comment type="caution">
    <text evidence="7">The sequence shown here is derived from an EMBL/GenBank/DDBJ whole genome shotgun (WGS) entry which is preliminary data.</text>
</comment>
<proteinExistence type="inferred from homology"/>
<evidence type="ECO:0000313" key="7">
    <source>
        <dbReference type="EMBL" id="CAB3366204.1"/>
    </source>
</evidence>
<keyword evidence="3" id="KW-0964">Secreted</keyword>
<dbReference type="GO" id="GO:0005179">
    <property type="term" value="F:hormone activity"/>
    <property type="evidence" value="ECO:0007669"/>
    <property type="project" value="InterPro"/>
</dbReference>
<dbReference type="GO" id="GO:0005576">
    <property type="term" value="C:extracellular region"/>
    <property type="evidence" value="ECO:0007669"/>
    <property type="project" value="UniProtKB-SubCell"/>
</dbReference>
<keyword evidence="6" id="KW-0732">Signal</keyword>
<dbReference type="CDD" id="cd00126">
    <property type="entry name" value="PAH"/>
    <property type="match status" value="1"/>
</dbReference>
<feature type="chain" id="PRO_5035872942" evidence="6">
    <location>
        <begin position="22"/>
        <end position="131"/>
    </location>
</feature>
<dbReference type="Proteomes" id="UP000494165">
    <property type="component" value="Unassembled WGS sequence"/>
</dbReference>
<evidence type="ECO:0000256" key="3">
    <source>
        <dbReference type="ARBA" id="ARBA00022525"/>
    </source>
</evidence>
<evidence type="ECO:0000256" key="2">
    <source>
        <dbReference type="ARBA" id="ARBA00010022"/>
    </source>
</evidence>
<dbReference type="AlphaFoldDB" id="A0A8S1CBD4"/>
<evidence type="ECO:0000313" key="8">
    <source>
        <dbReference type="Proteomes" id="UP000494165"/>
    </source>
</evidence>
<keyword evidence="8" id="KW-1185">Reference proteome</keyword>